<keyword evidence="2 6" id="KW-0378">Hydrolase</keyword>
<keyword evidence="7" id="KW-1185">Reference proteome</keyword>
<dbReference type="PROSITE" id="PS00138">
    <property type="entry name" value="SUBTILASE_SER"/>
    <property type="match status" value="1"/>
</dbReference>
<feature type="signal peptide" evidence="4">
    <location>
        <begin position="1"/>
        <end position="19"/>
    </location>
</feature>
<gene>
    <name evidence="6" type="primary">pcp_2</name>
    <name evidence="6" type="ORF">RS86_03660</name>
</gene>
<dbReference type="PROSITE" id="PS51695">
    <property type="entry name" value="SEDOLISIN"/>
    <property type="match status" value="1"/>
</dbReference>
<dbReference type="STRING" id="582680.RS86_03660"/>
<dbReference type="MEROPS" id="S53.008"/>
<dbReference type="GO" id="GO:0008240">
    <property type="term" value="F:tripeptidyl-peptidase activity"/>
    <property type="evidence" value="ECO:0007669"/>
    <property type="project" value="TreeGrafter"/>
</dbReference>
<evidence type="ECO:0000259" key="5">
    <source>
        <dbReference type="PROSITE" id="PS51695"/>
    </source>
</evidence>
<evidence type="ECO:0000256" key="4">
    <source>
        <dbReference type="SAM" id="SignalP"/>
    </source>
</evidence>
<evidence type="ECO:0000313" key="7">
    <source>
        <dbReference type="Proteomes" id="UP000033740"/>
    </source>
</evidence>
<dbReference type="SUPFAM" id="SSF52743">
    <property type="entry name" value="Subtilisin-like"/>
    <property type="match status" value="1"/>
</dbReference>
<comment type="caution">
    <text evidence="6">The sequence shown here is derived from an EMBL/GenBank/DDBJ whole genome shotgun (WGS) entry which is preliminary data.</text>
</comment>
<feature type="chain" id="PRO_5038566560" evidence="4">
    <location>
        <begin position="20"/>
        <end position="517"/>
    </location>
</feature>
<dbReference type="EMBL" id="JYIX01000040">
    <property type="protein sequence ID" value="KJL30718.1"/>
    <property type="molecule type" value="Genomic_DNA"/>
</dbReference>
<dbReference type="InterPro" id="IPR030400">
    <property type="entry name" value="Sedolisin_dom"/>
</dbReference>
<dbReference type="PATRIC" id="fig|582680.6.peg.3744"/>
<dbReference type="InterPro" id="IPR023828">
    <property type="entry name" value="Peptidase_S8_Ser-AS"/>
</dbReference>
<dbReference type="GO" id="GO:0006508">
    <property type="term" value="P:proteolysis"/>
    <property type="evidence" value="ECO:0007669"/>
    <property type="project" value="UniProtKB-KW"/>
</dbReference>
<accession>A0A0F0LC58</accession>
<dbReference type="Pfam" id="PF00082">
    <property type="entry name" value="Peptidase_S8"/>
    <property type="match status" value="1"/>
</dbReference>
<keyword evidence="3" id="KW-0720">Serine protease</keyword>
<dbReference type="Proteomes" id="UP000033740">
    <property type="component" value="Unassembled WGS sequence"/>
</dbReference>
<organism evidence="6 7">
    <name type="scientific">Microbacterium azadirachtae</name>
    <dbReference type="NCBI Taxonomy" id="582680"/>
    <lineage>
        <taxon>Bacteria</taxon>
        <taxon>Bacillati</taxon>
        <taxon>Actinomycetota</taxon>
        <taxon>Actinomycetes</taxon>
        <taxon>Micrococcales</taxon>
        <taxon>Microbacteriaceae</taxon>
        <taxon>Microbacterium</taxon>
    </lineage>
</organism>
<dbReference type="InterPro" id="IPR036852">
    <property type="entry name" value="Peptidase_S8/S53_dom_sf"/>
</dbReference>
<dbReference type="PANTHER" id="PTHR14218:SF15">
    <property type="entry name" value="TRIPEPTIDYL-PEPTIDASE 1"/>
    <property type="match status" value="1"/>
</dbReference>
<proteinExistence type="predicted"/>
<dbReference type="CDD" id="cd04056">
    <property type="entry name" value="Peptidases_S53"/>
    <property type="match status" value="1"/>
</dbReference>
<evidence type="ECO:0000256" key="3">
    <source>
        <dbReference type="ARBA" id="ARBA00022825"/>
    </source>
</evidence>
<dbReference type="EC" id="3.4.21.100" evidence="6"/>
<keyword evidence="4" id="KW-0732">Signal</keyword>
<feature type="domain" description="Peptidase S53" evidence="5">
    <location>
        <begin position="77"/>
        <end position="517"/>
    </location>
</feature>
<protein>
    <submittedName>
        <fullName evidence="6">Pseudomonalisin</fullName>
        <ecNumber evidence="6">3.4.21.100</ecNumber>
    </submittedName>
</protein>
<dbReference type="PANTHER" id="PTHR14218">
    <property type="entry name" value="PROTEASE S8 TRIPEPTIDYL PEPTIDASE I CLN2"/>
    <property type="match status" value="1"/>
</dbReference>
<name>A0A0F0LC58_9MICO</name>
<keyword evidence="1" id="KW-0645">Protease</keyword>
<evidence type="ECO:0000313" key="6">
    <source>
        <dbReference type="EMBL" id="KJL30718.1"/>
    </source>
</evidence>
<dbReference type="GO" id="GO:0004252">
    <property type="term" value="F:serine-type endopeptidase activity"/>
    <property type="evidence" value="ECO:0007669"/>
    <property type="project" value="InterPro"/>
</dbReference>
<dbReference type="InterPro" id="IPR000209">
    <property type="entry name" value="Peptidase_S8/S53_dom"/>
</dbReference>
<dbReference type="AlphaFoldDB" id="A0A0F0LC58"/>
<evidence type="ECO:0000256" key="1">
    <source>
        <dbReference type="ARBA" id="ARBA00022670"/>
    </source>
</evidence>
<dbReference type="Gene3D" id="3.40.50.200">
    <property type="entry name" value="Peptidase S8/S53 domain"/>
    <property type="match status" value="1"/>
</dbReference>
<evidence type="ECO:0000256" key="2">
    <source>
        <dbReference type="ARBA" id="ARBA00022801"/>
    </source>
</evidence>
<dbReference type="RefSeq" id="WP_045273712.1">
    <property type="nucleotide sequence ID" value="NZ_JYIX01000040.1"/>
</dbReference>
<dbReference type="InterPro" id="IPR050819">
    <property type="entry name" value="Tripeptidyl-peptidase_I"/>
</dbReference>
<reference evidence="6 7" key="1">
    <citation type="submission" date="2015-02" db="EMBL/GenBank/DDBJ databases">
        <title>Draft genome sequences of ten Microbacterium spp. with emphasis on heavy metal contaminated environments.</title>
        <authorList>
            <person name="Corretto E."/>
        </authorList>
    </citation>
    <scope>NUCLEOTIDE SEQUENCE [LARGE SCALE GENOMIC DNA]</scope>
    <source>
        <strain evidence="6 7">ARN176</strain>
    </source>
</reference>
<sequence length="517" mass="52999">MSRTRTLFAALGVSAIAGATALALSPVSSPPPASATVVTFAAQAPDSAFTSQADAGGAAIACQRPAPDNRVSTTIHCYTPDQLRAHYGLGPLASSGDGAGQTIVLVDAYGSPTAADDLNFFAQTFGGPTPDFESVAPLGMPDYKNPTGKGVGQSGPNSAAGWAGEANLDVQWAYAMAPKAHIVLLATPPAETQGVQGLPNLMKAVDWAIQKYPSGTVFSMSFGTDEQTFGSANAAKSQFTKFDQTFQRGLAKGDTFFSSSGDNGSTGFTNVKRKSTVGTTPEVSYPNVSPYVTSVGGTQVQDGWTWNPTQDVPYLADGSRNPAYWAWNSGGDTEPVWNEGGFQIGTGGGLSTVYPRPAYQDGVSGVVGGARGVPDIAWNAAVNGGVLVYHTYFPSTEGPAAWGVYGGTSAASPQAAAATAIANQARAAAGKGPIGDLNNALYSASFDRSSAFDDIVPRTYGTTPSGVLDSNRMWALADDGSLTPNAVPGYSTTAGYDLTTGWGAPMVPGYVAQLVAQ</sequence>